<evidence type="ECO:0000313" key="1">
    <source>
        <dbReference type="EMBL" id="KAF0933905.1"/>
    </source>
</evidence>
<organism evidence="1 2">
    <name type="scientific">Oryza meyeriana var. granulata</name>
    <dbReference type="NCBI Taxonomy" id="110450"/>
    <lineage>
        <taxon>Eukaryota</taxon>
        <taxon>Viridiplantae</taxon>
        <taxon>Streptophyta</taxon>
        <taxon>Embryophyta</taxon>
        <taxon>Tracheophyta</taxon>
        <taxon>Spermatophyta</taxon>
        <taxon>Magnoliopsida</taxon>
        <taxon>Liliopsida</taxon>
        <taxon>Poales</taxon>
        <taxon>Poaceae</taxon>
        <taxon>BOP clade</taxon>
        <taxon>Oryzoideae</taxon>
        <taxon>Oryzeae</taxon>
        <taxon>Oryzinae</taxon>
        <taxon>Oryza</taxon>
        <taxon>Oryza meyeriana</taxon>
    </lineage>
</organism>
<name>A0A6G1FAM7_9ORYZ</name>
<proteinExistence type="predicted"/>
<sequence>EMAGYWRHVRRIAVTEILSTQRVQHFADVHVQEARAMYGVEARVQKELKSRLFEPLRDLQ</sequence>
<dbReference type="OrthoDB" id="1055148at2759"/>
<dbReference type="EMBL" id="SPHZ02000001">
    <property type="protein sequence ID" value="KAF0933905.1"/>
    <property type="molecule type" value="Genomic_DNA"/>
</dbReference>
<reference evidence="1 2" key="1">
    <citation type="submission" date="2019-11" db="EMBL/GenBank/DDBJ databases">
        <title>Whole genome sequence of Oryza granulata.</title>
        <authorList>
            <person name="Li W."/>
        </authorList>
    </citation>
    <scope>NUCLEOTIDE SEQUENCE [LARGE SCALE GENOMIC DNA]</scope>
    <source>
        <strain evidence="2">cv. Menghai</strain>
        <tissue evidence="1">Leaf</tissue>
    </source>
</reference>
<dbReference type="Proteomes" id="UP000479710">
    <property type="component" value="Unassembled WGS sequence"/>
</dbReference>
<keyword evidence="2" id="KW-1185">Reference proteome</keyword>
<protein>
    <submittedName>
        <fullName evidence="1">Uncharacterized protein</fullName>
    </submittedName>
</protein>
<dbReference type="AlphaFoldDB" id="A0A6G1FAM7"/>
<feature type="non-terminal residue" evidence="1">
    <location>
        <position position="1"/>
    </location>
</feature>
<accession>A0A6G1FAM7</accession>
<gene>
    <name evidence="1" type="ORF">E2562_020035</name>
</gene>
<evidence type="ECO:0000313" key="2">
    <source>
        <dbReference type="Proteomes" id="UP000479710"/>
    </source>
</evidence>
<comment type="caution">
    <text evidence="1">The sequence shown here is derived from an EMBL/GenBank/DDBJ whole genome shotgun (WGS) entry which is preliminary data.</text>
</comment>